<keyword evidence="2" id="KW-1185">Reference proteome</keyword>
<name>A0ABD1ZSC5_9MARC</name>
<dbReference type="Proteomes" id="UP001605036">
    <property type="component" value="Unassembled WGS sequence"/>
</dbReference>
<organism evidence="1 2">
    <name type="scientific">Riccia fluitans</name>
    <dbReference type="NCBI Taxonomy" id="41844"/>
    <lineage>
        <taxon>Eukaryota</taxon>
        <taxon>Viridiplantae</taxon>
        <taxon>Streptophyta</taxon>
        <taxon>Embryophyta</taxon>
        <taxon>Marchantiophyta</taxon>
        <taxon>Marchantiopsida</taxon>
        <taxon>Marchantiidae</taxon>
        <taxon>Marchantiales</taxon>
        <taxon>Ricciaceae</taxon>
        <taxon>Riccia</taxon>
    </lineage>
</organism>
<reference evidence="1 2" key="1">
    <citation type="submission" date="2024-09" db="EMBL/GenBank/DDBJ databases">
        <title>Chromosome-scale assembly of Riccia fluitans.</title>
        <authorList>
            <person name="Paukszto L."/>
            <person name="Sawicki J."/>
            <person name="Karawczyk K."/>
            <person name="Piernik-Szablinska J."/>
            <person name="Szczecinska M."/>
            <person name="Mazdziarz M."/>
        </authorList>
    </citation>
    <scope>NUCLEOTIDE SEQUENCE [LARGE SCALE GENOMIC DNA]</scope>
    <source>
        <strain evidence="1">Rf_01</strain>
        <tissue evidence="1">Aerial parts of the thallus</tissue>
    </source>
</reference>
<sequence>MRSWSSCSLRQVRPNYKREGQGDVTCPAASSGGRLEMEEEFGAMTSSSGRESGHWSTGMVVVMGRA</sequence>
<accession>A0ABD1ZSC5</accession>
<dbReference type="AlphaFoldDB" id="A0ABD1ZSC5"/>
<protein>
    <submittedName>
        <fullName evidence="1">Uncharacterized protein</fullName>
    </submittedName>
</protein>
<dbReference type="EMBL" id="JBHFFA010000001">
    <property type="protein sequence ID" value="KAL2654162.1"/>
    <property type="molecule type" value="Genomic_DNA"/>
</dbReference>
<gene>
    <name evidence="1" type="ORF">R1flu_022290</name>
</gene>
<evidence type="ECO:0000313" key="1">
    <source>
        <dbReference type="EMBL" id="KAL2654162.1"/>
    </source>
</evidence>
<comment type="caution">
    <text evidence="1">The sequence shown here is derived from an EMBL/GenBank/DDBJ whole genome shotgun (WGS) entry which is preliminary data.</text>
</comment>
<proteinExistence type="predicted"/>
<evidence type="ECO:0000313" key="2">
    <source>
        <dbReference type="Proteomes" id="UP001605036"/>
    </source>
</evidence>